<dbReference type="PANTHER" id="PTHR12419">
    <property type="entry name" value="OTU DOMAIN CONTAINING PROTEIN"/>
    <property type="match status" value="1"/>
</dbReference>
<organism evidence="3">
    <name type="scientific">Spongospora subterranea</name>
    <dbReference type="NCBI Taxonomy" id="70186"/>
    <lineage>
        <taxon>Eukaryota</taxon>
        <taxon>Sar</taxon>
        <taxon>Rhizaria</taxon>
        <taxon>Endomyxa</taxon>
        <taxon>Phytomyxea</taxon>
        <taxon>Plasmodiophorida</taxon>
        <taxon>Plasmodiophoridae</taxon>
        <taxon>Spongospora</taxon>
    </lineage>
</organism>
<dbReference type="Gene3D" id="3.90.70.80">
    <property type="match status" value="1"/>
</dbReference>
<evidence type="ECO:0000256" key="1">
    <source>
        <dbReference type="SAM" id="MobiDB-lite"/>
    </source>
</evidence>
<accession>A0A0H5R8I9</accession>
<dbReference type="PROSITE" id="PS50802">
    <property type="entry name" value="OTU"/>
    <property type="match status" value="1"/>
</dbReference>
<dbReference type="SUPFAM" id="SSF54001">
    <property type="entry name" value="Cysteine proteinases"/>
    <property type="match status" value="1"/>
</dbReference>
<feature type="compositionally biased region" description="Basic residues" evidence="1">
    <location>
        <begin position="31"/>
        <end position="40"/>
    </location>
</feature>
<dbReference type="PANTHER" id="PTHR12419:SF10">
    <property type="entry name" value="DEUBIQUITINASE OTUD6B"/>
    <property type="match status" value="1"/>
</dbReference>
<name>A0A0H5R8I9_9EUKA</name>
<dbReference type="AlphaFoldDB" id="A0A0H5R8I9"/>
<dbReference type="GO" id="GO:0016579">
    <property type="term" value="P:protein deubiquitination"/>
    <property type="evidence" value="ECO:0007669"/>
    <property type="project" value="TreeGrafter"/>
</dbReference>
<dbReference type="InterPro" id="IPR003323">
    <property type="entry name" value="OTU_dom"/>
</dbReference>
<protein>
    <recommendedName>
        <fullName evidence="2">OTU domain-containing protein</fullName>
    </recommendedName>
</protein>
<evidence type="ECO:0000313" key="3">
    <source>
        <dbReference type="EMBL" id="CRZ10443.1"/>
    </source>
</evidence>
<feature type="non-terminal residue" evidence="3">
    <location>
        <position position="1"/>
    </location>
</feature>
<dbReference type="Pfam" id="PF02338">
    <property type="entry name" value="OTU"/>
    <property type="match status" value="1"/>
</dbReference>
<dbReference type="InterPro" id="IPR038765">
    <property type="entry name" value="Papain-like_cys_pep_sf"/>
</dbReference>
<reference evidence="3" key="1">
    <citation type="submission" date="2015-04" db="EMBL/GenBank/DDBJ databases">
        <title>The genome sequence of the plant pathogenic Rhizarian Plasmodiophora brassicae reveals insights in its biotrophic life cycle and the origin of chitin synthesis.</title>
        <authorList>
            <person name="Schwelm A."/>
            <person name="Fogelqvist J."/>
            <person name="Knaust A."/>
            <person name="Julke S."/>
            <person name="Lilja T."/>
            <person name="Dhandapani V."/>
            <person name="Bonilla-Rosso G."/>
            <person name="Karlsson M."/>
            <person name="Shevchenko A."/>
            <person name="Choi S.R."/>
            <person name="Kim H.G."/>
            <person name="Park J.Y."/>
            <person name="Lim Y.P."/>
            <person name="Ludwig-Muller J."/>
            <person name="Dixelius C."/>
        </authorList>
    </citation>
    <scope>NUCLEOTIDE SEQUENCE</scope>
    <source>
        <tissue evidence="3">Potato root galls</tissue>
    </source>
</reference>
<feature type="compositionally biased region" description="Basic and acidic residues" evidence="1">
    <location>
        <begin position="1"/>
        <end position="13"/>
    </location>
</feature>
<feature type="region of interest" description="Disordered" evidence="1">
    <location>
        <begin position="1"/>
        <end position="41"/>
    </location>
</feature>
<sequence>GERERAEMEIPDRDVEEGNGAPLGRESAGKMKQRHHHEKKALKQECNQMLETCGKKGKNEAKAKIKEMETALNQRHEAELRDLETESHEAAADSFETMEIAEKGPTRKEKKLKKQKETQEINRERLAAELENLVDLRQIECDKLEAKLSPLNLIIKEIRADGHCLYHAIADQLELLGEPLPQPAYITLRQQASDYIRQHRDDFAPFLLTDDGDTLSDDQFEDHCDAIVSQQIAVWGGQPEISALASVHKCQIVVYSAESEPIIMGPAEVDPDNRKLRLSFHKYILMGNHFNSVIANK</sequence>
<dbReference type="InterPro" id="IPR050704">
    <property type="entry name" value="Peptidase_C85-like"/>
</dbReference>
<proteinExistence type="predicted"/>
<evidence type="ECO:0000259" key="2">
    <source>
        <dbReference type="PROSITE" id="PS50802"/>
    </source>
</evidence>
<dbReference type="EMBL" id="HACM01010001">
    <property type="protein sequence ID" value="CRZ10443.1"/>
    <property type="molecule type" value="Transcribed_RNA"/>
</dbReference>
<feature type="domain" description="OTU" evidence="2">
    <location>
        <begin position="153"/>
        <end position="296"/>
    </location>
</feature>
<dbReference type="GO" id="GO:0004843">
    <property type="term" value="F:cysteine-type deubiquitinase activity"/>
    <property type="evidence" value="ECO:0007669"/>
    <property type="project" value="TreeGrafter"/>
</dbReference>
<dbReference type="CDD" id="cd22748">
    <property type="entry name" value="OTU_OTUD6-like"/>
    <property type="match status" value="1"/>
</dbReference>